<evidence type="ECO:0000256" key="1">
    <source>
        <dbReference type="SAM" id="SignalP"/>
    </source>
</evidence>
<dbReference type="EMBL" id="FN317289">
    <property type="protein sequence ID" value="CAX73020.1"/>
    <property type="molecule type" value="mRNA"/>
</dbReference>
<organism evidence="2">
    <name type="scientific">Schistosoma japonicum</name>
    <name type="common">Blood fluke</name>
    <dbReference type="NCBI Taxonomy" id="6182"/>
    <lineage>
        <taxon>Eukaryota</taxon>
        <taxon>Metazoa</taxon>
        <taxon>Spiralia</taxon>
        <taxon>Lophotrochozoa</taxon>
        <taxon>Platyhelminthes</taxon>
        <taxon>Trematoda</taxon>
        <taxon>Digenea</taxon>
        <taxon>Strigeidida</taxon>
        <taxon>Schistosomatoidea</taxon>
        <taxon>Schistosomatidae</taxon>
        <taxon>Schistosoma</taxon>
    </lineage>
</organism>
<accession>C1LE92</accession>
<proteinExistence type="evidence at transcript level"/>
<name>C1LE92_SCHJA</name>
<protein>
    <submittedName>
        <fullName evidence="2">Uncharacterized protein</fullName>
    </submittedName>
</protein>
<feature type="chain" id="PRO_5002910218" evidence="1">
    <location>
        <begin position="24"/>
        <end position="110"/>
    </location>
</feature>
<keyword evidence="1" id="KW-0732">Signal</keyword>
<reference evidence="2" key="1">
    <citation type="journal article" date="2009" name="Nature">
        <title>The Schistosoma japonicum genome reveals features of host-parasite interplay.</title>
        <authorList>
            <person name="Liu F."/>
            <person name="Zhou Y."/>
            <person name="Wang Z.Q."/>
            <person name="Lu G."/>
            <person name="Zheng H."/>
            <person name="Brindley P.J."/>
            <person name="McManus D.P."/>
            <person name="Blair D."/>
            <person name="Zhang Q.H."/>
            <person name="Zhong Y."/>
            <person name="Wang S."/>
            <person name="Han Z.G."/>
            <person name="Chen Z."/>
        </authorList>
    </citation>
    <scope>NUCLEOTIDE SEQUENCE</scope>
    <source>
        <strain evidence="2">Anhui</strain>
    </source>
</reference>
<dbReference type="AlphaFoldDB" id="C1LE92"/>
<sequence>MASRIFTVSFSLIILWILSMIAVEPITYLQPVKFDNDGKIYMTIANANITMTKNYVLNISDIDCYKWIRFEPQYWGWNDTGYRSVHAFCHSWCAPIPSQRRTEENFIEIF</sequence>
<reference evidence="2" key="2">
    <citation type="submission" date="2009-03" db="EMBL/GenBank/DDBJ databases">
        <authorList>
            <person name="Gang L."/>
        </authorList>
    </citation>
    <scope>NUCLEOTIDE SEQUENCE</scope>
    <source>
        <strain evidence="2">Anhui</strain>
    </source>
</reference>
<evidence type="ECO:0000313" key="2">
    <source>
        <dbReference type="EMBL" id="CAX73020.1"/>
    </source>
</evidence>
<feature type="signal peptide" evidence="1">
    <location>
        <begin position="1"/>
        <end position="23"/>
    </location>
</feature>